<evidence type="ECO:0000256" key="1">
    <source>
        <dbReference type="SAM" id="MobiDB-lite"/>
    </source>
</evidence>
<proteinExistence type="predicted"/>
<dbReference type="EMBL" id="PGCJ01000065">
    <property type="protein sequence ID" value="PLW53221.1"/>
    <property type="molecule type" value="Genomic_DNA"/>
</dbReference>
<feature type="region of interest" description="Disordered" evidence="1">
    <location>
        <begin position="35"/>
        <end position="89"/>
    </location>
</feature>
<keyword evidence="3" id="KW-1185">Reference proteome</keyword>
<dbReference type="AlphaFoldDB" id="A0A2N5VTC5"/>
<sequence length="398" mass="42467">MTSIGQPCKTQAWMKAHVAIFLIITCGILTPSYTATSPDDSKNKTSPHQWNQQWDSPHQSVADHSTSVSSRSKFSTRSNVTASTNGSSSGLLSGLSDLNASLLTDPLHSTTGNNSVAVPITKSSDLVTTALLTAATSLPTGYKSNSSLDTQSSKNISQSYNNTLGQTPILNGSMTIALPTTTSMPAQATQAPTVANGTVSLSSISSNTVLAIVSAGEATPTPTTSTQYVYATGIPGSSGSNLSSSSASSYVNSSADVSKNQPVVPAWTRQGVTTSPDLLFAVIDVNYRPSWTASQPANPEDIRRQHEPRECDALTGKTWLALGCRRHVNEANKSLVHHKVSTVRKHETGVLNNRELKHLTRKQQQLEHRLWKKLSREPSQVNVESFPSVRSTLAIIQG</sequence>
<feature type="compositionally biased region" description="Polar residues" evidence="1">
    <location>
        <begin position="35"/>
        <end position="64"/>
    </location>
</feature>
<name>A0A2N5VTC5_9BASI</name>
<protein>
    <submittedName>
        <fullName evidence="2">Uncharacterized protein</fullName>
    </submittedName>
</protein>
<gene>
    <name evidence="2" type="ORF">PCANC_07513</name>
</gene>
<dbReference type="Proteomes" id="UP000235388">
    <property type="component" value="Unassembled WGS sequence"/>
</dbReference>
<feature type="compositionally biased region" description="Low complexity" evidence="1">
    <location>
        <begin position="65"/>
        <end position="89"/>
    </location>
</feature>
<evidence type="ECO:0000313" key="3">
    <source>
        <dbReference type="Proteomes" id="UP000235388"/>
    </source>
</evidence>
<reference evidence="2 3" key="1">
    <citation type="submission" date="2017-11" db="EMBL/GenBank/DDBJ databases">
        <title>De novo assembly and phasing of dikaryotic genomes from two isolates of Puccinia coronata f. sp. avenae, the causal agent of oat crown rust.</title>
        <authorList>
            <person name="Miller M.E."/>
            <person name="Zhang Y."/>
            <person name="Omidvar V."/>
            <person name="Sperschneider J."/>
            <person name="Schwessinger B."/>
            <person name="Raley C."/>
            <person name="Palmer J.M."/>
            <person name="Garnica D."/>
            <person name="Upadhyaya N."/>
            <person name="Rathjen J."/>
            <person name="Taylor J.M."/>
            <person name="Park R.F."/>
            <person name="Dodds P.N."/>
            <person name="Hirsch C.D."/>
            <person name="Kianian S.F."/>
            <person name="Figueroa M."/>
        </authorList>
    </citation>
    <scope>NUCLEOTIDE SEQUENCE [LARGE SCALE GENOMIC DNA]</scope>
    <source>
        <strain evidence="2">12NC29</strain>
    </source>
</reference>
<accession>A0A2N5VTC5</accession>
<comment type="caution">
    <text evidence="2">The sequence shown here is derived from an EMBL/GenBank/DDBJ whole genome shotgun (WGS) entry which is preliminary data.</text>
</comment>
<dbReference type="OrthoDB" id="2507330at2759"/>
<evidence type="ECO:0000313" key="2">
    <source>
        <dbReference type="EMBL" id="PLW53221.1"/>
    </source>
</evidence>
<organism evidence="2 3">
    <name type="scientific">Puccinia coronata f. sp. avenae</name>
    <dbReference type="NCBI Taxonomy" id="200324"/>
    <lineage>
        <taxon>Eukaryota</taxon>
        <taxon>Fungi</taxon>
        <taxon>Dikarya</taxon>
        <taxon>Basidiomycota</taxon>
        <taxon>Pucciniomycotina</taxon>
        <taxon>Pucciniomycetes</taxon>
        <taxon>Pucciniales</taxon>
        <taxon>Pucciniaceae</taxon>
        <taxon>Puccinia</taxon>
    </lineage>
</organism>